<dbReference type="AlphaFoldDB" id="M6VI42"/>
<evidence type="ECO:0000313" key="2">
    <source>
        <dbReference type="Proteomes" id="UP000012149"/>
    </source>
</evidence>
<protein>
    <submittedName>
        <fullName evidence="1">Uncharacterized protein</fullName>
    </submittedName>
</protein>
<sequence length="38" mass="4467">MIFFVKFDSGIFTTPTYENNTISLFQKLKRGISLKRKP</sequence>
<comment type="caution">
    <text evidence="1">The sequence shown here is derived from an EMBL/GenBank/DDBJ whole genome shotgun (WGS) entry which is preliminary data.</text>
</comment>
<proteinExistence type="predicted"/>
<reference evidence="1 2" key="1">
    <citation type="submission" date="2013-01" db="EMBL/GenBank/DDBJ databases">
        <authorList>
            <person name="Harkins D.M."/>
            <person name="Durkin A.S."/>
            <person name="Brinkac L.M."/>
            <person name="Haft D.H."/>
            <person name="Selengut J.D."/>
            <person name="Sanka R."/>
            <person name="DePew J."/>
            <person name="Purushe J."/>
            <person name="Matthias M.A."/>
            <person name="Vinetz J.M."/>
            <person name="Sutton G.G."/>
            <person name="Nierman W.C."/>
            <person name="Fouts D.E."/>
        </authorList>
    </citation>
    <scope>NUCLEOTIDE SEQUENCE [LARGE SCALE GENOMIC DNA]</scope>
    <source>
        <strain evidence="1 2">CBC1416</strain>
    </source>
</reference>
<dbReference type="Proteomes" id="UP000012149">
    <property type="component" value="Unassembled WGS sequence"/>
</dbReference>
<organism evidence="1 2">
    <name type="scientific">Leptospira santarosai str. CBC1416</name>
    <dbReference type="NCBI Taxonomy" id="1193059"/>
    <lineage>
        <taxon>Bacteria</taxon>
        <taxon>Pseudomonadati</taxon>
        <taxon>Spirochaetota</taxon>
        <taxon>Spirochaetia</taxon>
        <taxon>Leptospirales</taxon>
        <taxon>Leptospiraceae</taxon>
        <taxon>Leptospira</taxon>
    </lineage>
</organism>
<evidence type="ECO:0000313" key="1">
    <source>
        <dbReference type="EMBL" id="EMO57162.1"/>
    </source>
</evidence>
<gene>
    <name evidence="1" type="ORF">LEP1GSC161_1418</name>
</gene>
<accession>M6VI42</accession>
<name>M6VI42_9LEPT</name>
<dbReference type="EMBL" id="AKWE02000129">
    <property type="protein sequence ID" value="EMO57162.1"/>
    <property type="molecule type" value="Genomic_DNA"/>
</dbReference>